<name>A0A7D3V5E7_9VIRU</name>
<reference evidence="2 3" key="1">
    <citation type="submission" date="2020-04" db="EMBL/GenBank/DDBJ databases">
        <title>Advantages and limits of metagenomic assembly and binning of a giant virus.</title>
        <authorList>
            <person name="Schulz F."/>
            <person name="Andreani J."/>
            <person name="Francis R."/>
            <person name="Boudjemaa H."/>
            <person name="Bou Khalil J.Y."/>
            <person name="Lee J."/>
            <person name="La Scola B."/>
            <person name="Woyke T."/>
        </authorList>
    </citation>
    <scope>NUCLEOTIDE SEQUENCE [LARGE SCALE GENOMIC DNA]</scope>
    <source>
        <strain evidence="2 3">FV1/VV64</strain>
    </source>
</reference>
<proteinExistence type="predicted"/>
<dbReference type="SUPFAM" id="SSF53335">
    <property type="entry name" value="S-adenosyl-L-methionine-dependent methyltransferases"/>
    <property type="match status" value="1"/>
</dbReference>
<evidence type="ECO:0000313" key="2">
    <source>
        <dbReference type="EMBL" id="QKF93732.1"/>
    </source>
</evidence>
<dbReference type="Pfam" id="PF08241">
    <property type="entry name" value="Methyltransf_11"/>
    <property type="match status" value="1"/>
</dbReference>
<dbReference type="Gene3D" id="2.40.50.140">
    <property type="entry name" value="Nucleic acid-binding proteins"/>
    <property type="match status" value="1"/>
</dbReference>
<evidence type="ECO:0000313" key="3">
    <source>
        <dbReference type="Proteomes" id="UP001162001"/>
    </source>
</evidence>
<evidence type="ECO:0000259" key="1">
    <source>
        <dbReference type="Pfam" id="PF08241"/>
    </source>
</evidence>
<dbReference type="PANTHER" id="PTHR43861">
    <property type="entry name" value="TRANS-ACONITATE 2-METHYLTRANSFERASE-RELATED"/>
    <property type="match status" value="1"/>
</dbReference>
<keyword evidence="2" id="KW-0808">Transferase</keyword>
<dbReference type="InterPro" id="IPR029063">
    <property type="entry name" value="SAM-dependent_MTases_sf"/>
</dbReference>
<keyword evidence="3" id="KW-1185">Reference proteome</keyword>
<gene>
    <name evidence="2" type="ORF">Fadolivirus_1_274</name>
</gene>
<organism evidence="2 3">
    <name type="scientific">Fadolivirus FV1/VV64</name>
    <dbReference type="NCBI Taxonomy" id="3070911"/>
    <lineage>
        <taxon>Viruses</taxon>
        <taxon>Varidnaviria</taxon>
        <taxon>Bamfordvirae</taxon>
        <taxon>Nucleocytoviricota</taxon>
        <taxon>Megaviricetes</taxon>
        <taxon>Imitervirales</taxon>
        <taxon>Mimiviridae</taxon>
        <taxon>Klosneuvirinae</taxon>
        <taxon>Fadolivirus</taxon>
        <taxon>Fadolivirus algeromassiliense</taxon>
    </lineage>
</organism>
<feature type="domain" description="Methyltransferase type 11" evidence="1">
    <location>
        <begin position="315"/>
        <end position="406"/>
    </location>
</feature>
<dbReference type="InterPro" id="IPR013216">
    <property type="entry name" value="Methyltransf_11"/>
</dbReference>
<dbReference type="Gene3D" id="3.40.50.150">
    <property type="entry name" value="Vaccinia Virus protein VP39"/>
    <property type="match status" value="1"/>
</dbReference>
<dbReference type="GO" id="GO:0008757">
    <property type="term" value="F:S-adenosylmethionine-dependent methyltransferase activity"/>
    <property type="evidence" value="ECO:0007669"/>
    <property type="project" value="InterPro"/>
</dbReference>
<accession>A0A7D3V5E7</accession>
<dbReference type="EMBL" id="MT418680">
    <property type="protein sequence ID" value="QKF93732.1"/>
    <property type="molecule type" value="Genomic_DNA"/>
</dbReference>
<sequence length="490" mass="58353">MQVLNKYKNINKPVHIDKLALSWIACQQGFIVLSPKADGEYTELKFDNYVFQCEYIKDKDIYMIFDTKSYPSKHNDNIINRSKWIRKLHPYAAKLSIDKVNDILELNDYIIKDTALLNEYLTNTTDNIKWYPKMTFLINMKLYDLLKTLDSNFDSLLSYKTDGWVISSLKTIGKLSALTYKYKPYNELTIDIIFLDGKWRSKEKVLDNVLNTNNLEIQNNTIWRCYWNNGNWIPREQRYDKKVPNKQHIVNNLEVFHKNPWTATDLNSVISNYYYNTEVELNINNDVKEYLDFQRTFFSELIFTIIKNNTVNNILDLGCGKGYIANLLVNKHVTGIDIDPINIFITKNRLWKNNFNWVCDDINNLNFGNNETYDLIILNNTIHTIDNVENYFKELNKITHTKSILYLHFIDRNLIDQNNIEFIKPLGNNIYEFKYPWRKDILTEKLVSFEDIDKCLSNDWKLEYQHNFTNTHISFDKLLSSHQYLVYYKK</sequence>
<dbReference type="CDD" id="cd02440">
    <property type="entry name" value="AdoMet_MTases"/>
    <property type="match status" value="1"/>
</dbReference>
<dbReference type="GO" id="GO:0032259">
    <property type="term" value="P:methylation"/>
    <property type="evidence" value="ECO:0007669"/>
    <property type="project" value="UniProtKB-KW"/>
</dbReference>
<dbReference type="Proteomes" id="UP001162001">
    <property type="component" value="Segment"/>
</dbReference>
<protein>
    <submittedName>
        <fullName evidence="2">S-adenosyl-L-methionine-dependent methyltransferase</fullName>
    </submittedName>
</protein>
<keyword evidence="2" id="KW-0489">Methyltransferase</keyword>
<dbReference type="InterPro" id="IPR012340">
    <property type="entry name" value="NA-bd_OB-fold"/>
</dbReference>